<dbReference type="AlphaFoldDB" id="A0ABD1LWM4"/>
<evidence type="ECO:0000313" key="5">
    <source>
        <dbReference type="EMBL" id="KAL2327928.1"/>
    </source>
</evidence>
<dbReference type="Pfam" id="PF03936">
    <property type="entry name" value="Terpene_synth_C"/>
    <property type="match status" value="1"/>
</dbReference>
<evidence type="ECO:0000256" key="1">
    <source>
        <dbReference type="ARBA" id="ARBA00001946"/>
    </source>
</evidence>
<dbReference type="Proteomes" id="UP001603857">
    <property type="component" value="Unassembled WGS sequence"/>
</dbReference>
<organism evidence="5 6">
    <name type="scientific">Flemingia macrophylla</name>
    <dbReference type="NCBI Taxonomy" id="520843"/>
    <lineage>
        <taxon>Eukaryota</taxon>
        <taxon>Viridiplantae</taxon>
        <taxon>Streptophyta</taxon>
        <taxon>Embryophyta</taxon>
        <taxon>Tracheophyta</taxon>
        <taxon>Spermatophyta</taxon>
        <taxon>Magnoliopsida</taxon>
        <taxon>eudicotyledons</taxon>
        <taxon>Gunneridae</taxon>
        <taxon>Pentapetalae</taxon>
        <taxon>rosids</taxon>
        <taxon>fabids</taxon>
        <taxon>Fabales</taxon>
        <taxon>Fabaceae</taxon>
        <taxon>Papilionoideae</taxon>
        <taxon>50 kb inversion clade</taxon>
        <taxon>NPAAA clade</taxon>
        <taxon>indigoferoid/millettioid clade</taxon>
        <taxon>Phaseoleae</taxon>
        <taxon>Flemingia</taxon>
    </lineage>
</organism>
<reference evidence="5 6" key="1">
    <citation type="submission" date="2024-08" db="EMBL/GenBank/DDBJ databases">
        <title>Insights into the chromosomal genome structure of Flemingia macrophylla.</title>
        <authorList>
            <person name="Ding Y."/>
            <person name="Zhao Y."/>
            <person name="Bi W."/>
            <person name="Wu M."/>
            <person name="Zhao G."/>
            <person name="Gong Y."/>
            <person name="Li W."/>
            <person name="Zhang P."/>
        </authorList>
    </citation>
    <scope>NUCLEOTIDE SEQUENCE [LARGE SCALE GENOMIC DNA]</scope>
    <source>
        <strain evidence="5">DYQJB</strain>
        <tissue evidence="5">Leaf</tissue>
    </source>
</reference>
<accession>A0ABD1LWM4</accession>
<dbReference type="GO" id="GO:0016829">
    <property type="term" value="F:lyase activity"/>
    <property type="evidence" value="ECO:0007669"/>
    <property type="project" value="UniProtKB-KW"/>
</dbReference>
<dbReference type="PANTHER" id="PTHR31225:SF221">
    <property type="entry name" value="(-)-GERMACRENE D SYNTHASE"/>
    <property type="match status" value="1"/>
</dbReference>
<gene>
    <name evidence="5" type="ORF">Fmac_021355</name>
</gene>
<evidence type="ECO:0000313" key="6">
    <source>
        <dbReference type="Proteomes" id="UP001603857"/>
    </source>
</evidence>
<keyword evidence="2" id="KW-0479">Metal-binding</keyword>
<dbReference type="InterPro" id="IPR050148">
    <property type="entry name" value="Terpene_synthase-like"/>
</dbReference>
<keyword evidence="3" id="KW-0456">Lyase</keyword>
<sequence length="257" mass="29417">MDDLSESMKLPYELLINIYAEIEQEMMKEGKIYCFKYIKEKCIYVRVNGLLAIWLNNNYKPTIEEYLHSSTTSVGYSLLAMASYIGMGYISTENIFKWATIEPKIFKAAAIVCRLMDDIVSNEFEQKREHVSSFLKCYMDQYGGSKEAAICDCRKRIINAWKNINEECLIPTDVPMPFLTRILNLTRFIDVESSLQQPPKHKLYIGNTHILQNLHEDILMVFTYSYGFQALHGSGDCKELTLNCCTTLAPSGTNGSS</sequence>
<evidence type="ECO:0000256" key="3">
    <source>
        <dbReference type="ARBA" id="ARBA00023239"/>
    </source>
</evidence>
<comment type="caution">
    <text evidence="5">The sequence shown here is derived from an EMBL/GenBank/DDBJ whole genome shotgun (WGS) entry which is preliminary data.</text>
</comment>
<dbReference type="EMBL" id="JBGMDY010000007">
    <property type="protein sequence ID" value="KAL2327928.1"/>
    <property type="molecule type" value="Genomic_DNA"/>
</dbReference>
<dbReference type="GO" id="GO:0046872">
    <property type="term" value="F:metal ion binding"/>
    <property type="evidence" value="ECO:0007669"/>
    <property type="project" value="UniProtKB-KW"/>
</dbReference>
<keyword evidence="6" id="KW-1185">Reference proteome</keyword>
<evidence type="ECO:0000256" key="2">
    <source>
        <dbReference type="ARBA" id="ARBA00022723"/>
    </source>
</evidence>
<evidence type="ECO:0000259" key="4">
    <source>
        <dbReference type="Pfam" id="PF03936"/>
    </source>
</evidence>
<dbReference type="SUPFAM" id="SSF48576">
    <property type="entry name" value="Terpenoid synthases"/>
    <property type="match status" value="1"/>
</dbReference>
<comment type="cofactor">
    <cofactor evidence="1">
        <name>Mg(2+)</name>
        <dbReference type="ChEBI" id="CHEBI:18420"/>
    </cofactor>
</comment>
<proteinExistence type="predicted"/>
<dbReference type="InterPro" id="IPR008949">
    <property type="entry name" value="Isoprenoid_synthase_dom_sf"/>
</dbReference>
<dbReference type="InterPro" id="IPR005630">
    <property type="entry name" value="Terpene_synthase_metal-bd"/>
</dbReference>
<protein>
    <recommendedName>
        <fullName evidence="4">Terpene synthase metal-binding domain-containing protein</fullName>
    </recommendedName>
</protein>
<dbReference type="PANTHER" id="PTHR31225">
    <property type="entry name" value="OS04G0344100 PROTEIN-RELATED"/>
    <property type="match status" value="1"/>
</dbReference>
<dbReference type="Gene3D" id="1.10.600.10">
    <property type="entry name" value="Farnesyl Diphosphate Synthase"/>
    <property type="match status" value="1"/>
</dbReference>
<feature type="domain" description="Terpene synthase metal-binding" evidence="4">
    <location>
        <begin position="1"/>
        <end position="162"/>
    </location>
</feature>
<name>A0ABD1LWM4_9FABA</name>